<name>A0ABT4BR24_9FIRM</name>
<dbReference type="PROSITE" id="PS01358">
    <property type="entry name" value="ZF_RANBP2_1"/>
    <property type="match status" value="1"/>
</dbReference>
<keyword evidence="2" id="KW-0863">Zinc-finger</keyword>
<proteinExistence type="predicted"/>
<dbReference type="InterPro" id="IPR001876">
    <property type="entry name" value="Znf_RanBP2"/>
</dbReference>
<gene>
    <name evidence="5" type="ORF">OUY18_03620</name>
</gene>
<dbReference type="SMART" id="SM00547">
    <property type="entry name" value="ZnF_RBZ"/>
    <property type="match status" value="2"/>
</dbReference>
<evidence type="ECO:0000259" key="4">
    <source>
        <dbReference type="PROSITE" id="PS50199"/>
    </source>
</evidence>
<comment type="caution">
    <text evidence="5">The sequence shown here is derived from an EMBL/GenBank/DDBJ whole genome shotgun (WGS) entry which is preliminary data.</text>
</comment>
<keyword evidence="3" id="KW-0862">Zinc</keyword>
<dbReference type="Gene3D" id="4.10.1060.10">
    <property type="entry name" value="Zinc finger, RanBP2-type"/>
    <property type="match status" value="1"/>
</dbReference>
<evidence type="ECO:0000256" key="2">
    <source>
        <dbReference type="ARBA" id="ARBA00022771"/>
    </source>
</evidence>
<feature type="domain" description="RanBP2-type" evidence="4">
    <location>
        <begin position="83"/>
        <end position="110"/>
    </location>
</feature>
<dbReference type="EMBL" id="JAPOHA010000003">
    <property type="protein sequence ID" value="MCY1713346.1"/>
    <property type="molecule type" value="Genomic_DNA"/>
</dbReference>
<dbReference type="PROSITE" id="PS50199">
    <property type="entry name" value="ZF_RANBP2_2"/>
    <property type="match status" value="1"/>
</dbReference>
<evidence type="ECO:0000256" key="1">
    <source>
        <dbReference type="ARBA" id="ARBA00022723"/>
    </source>
</evidence>
<dbReference type="RefSeq" id="WP_268057352.1">
    <property type="nucleotide sequence ID" value="NZ_JAPOHA010000003.1"/>
</dbReference>
<protein>
    <recommendedName>
        <fullName evidence="4">RanBP2-type domain-containing protein</fullName>
    </recommendedName>
</protein>
<dbReference type="Proteomes" id="UP001082703">
    <property type="component" value="Unassembled WGS sequence"/>
</dbReference>
<evidence type="ECO:0000256" key="3">
    <source>
        <dbReference type="ARBA" id="ARBA00022833"/>
    </source>
</evidence>
<evidence type="ECO:0000313" key="5">
    <source>
        <dbReference type="EMBL" id="MCY1713346.1"/>
    </source>
</evidence>
<sequence length="110" mass="12282">MRLCKYCGFQNFDGTRYCQKCGKKIIRKGLRVFFRGADFSNLAGMGARDVSIAPLGKMAVDNLSKQWGNKKKPSGCVKAVPLEDGSWYCPDCGFHNARHALYCGDCGRYK</sequence>
<accession>A0ABT4BR24</accession>
<reference evidence="5 6" key="1">
    <citation type="submission" date="2022-11" db="EMBL/GenBank/DDBJ databases">
        <authorList>
            <person name="Caiyu Z."/>
        </authorList>
    </citation>
    <scope>NUCLEOTIDE SEQUENCE [LARGE SCALE GENOMIC DNA]</scope>
    <source>
        <strain evidence="5 6">YR-4</strain>
    </source>
</reference>
<keyword evidence="6" id="KW-1185">Reference proteome</keyword>
<dbReference type="SUPFAM" id="SSF90209">
    <property type="entry name" value="Ran binding protein zinc finger-like"/>
    <property type="match status" value="1"/>
</dbReference>
<keyword evidence="1" id="KW-0479">Metal-binding</keyword>
<organism evidence="5 6">
    <name type="scientific">Caproiciproducens galactitolivorans</name>
    <dbReference type="NCBI Taxonomy" id="642589"/>
    <lineage>
        <taxon>Bacteria</taxon>
        <taxon>Bacillati</taxon>
        <taxon>Bacillota</taxon>
        <taxon>Clostridia</taxon>
        <taxon>Eubacteriales</taxon>
        <taxon>Acutalibacteraceae</taxon>
        <taxon>Caproiciproducens</taxon>
    </lineage>
</organism>
<evidence type="ECO:0000313" key="6">
    <source>
        <dbReference type="Proteomes" id="UP001082703"/>
    </source>
</evidence>
<dbReference type="InterPro" id="IPR036443">
    <property type="entry name" value="Znf_RanBP2_sf"/>
</dbReference>